<name>A0ABV4YKG3_9CYAN</name>
<dbReference type="Proteomes" id="UP001576776">
    <property type="component" value="Unassembled WGS sequence"/>
</dbReference>
<sequence length="206" mass="23772">MVYKQVPFKFAGIELEGFLTEDGKAWTTINAFAQAIGATRKNAIEWLAKQEKEVKTLPVTVGRFNKAATAYTVETISDYLDYRVQLGDKRALNLYSATFKADLERSIKEANGETVTAEQHEENRRVTLERLNYLTDLYDRGQKPEFWEEVKSKPDEERAAIAKLSLKNLRRDMQMNSKYYKPETLKSKQDAIAFYEQEIVELCAVH</sequence>
<keyword evidence="2" id="KW-1185">Reference proteome</keyword>
<dbReference type="EMBL" id="JBHFNS010000087">
    <property type="protein sequence ID" value="MFB2938325.1"/>
    <property type="molecule type" value="Genomic_DNA"/>
</dbReference>
<proteinExistence type="predicted"/>
<evidence type="ECO:0000313" key="1">
    <source>
        <dbReference type="EMBL" id="MFB2938325.1"/>
    </source>
</evidence>
<accession>A0ABV4YKG3</accession>
<protein>
    <recommendedName>
        <fullName evidence="3">Bro-N domain-containing protein</fullName>
    </recommendedName>
</protein>
<reference evidence="1 2" key="1">
    <citation type="submission" date="2024-09" db="EMBL/GenBank/DDBJ databases">
        <title>Floridaenema gen nov. (Aerosakkonemataceae, Aerosakkonematales ord. nov., Cyanobacteria) from benthic tropical and subtropical fresh waters, with the description of four new species.</title>
        <authorList>
            <person name="Moretto J.A."/>
            <person name="Berthold D.E."/>
            <person name="Lefler F.W."/>
            <person name="Huang I.-S."/>
            <person name="Laughinghouse H. IV."/>
        </authorList>
    </citation>
    <scope>NUCLEOTIDE SEQUENCE [LARGE SCALE GENOMIC DNA]</scope>
    <source>
        <strain evidence="1 2">BLCC-F154</strain>
    </source>
</reference>
<evidence type="ECO:0000313" key="2">
    <source>
        <dbReference type="Proteomes" id="UP001576776"/>
    </source>
</evidence>
<evidence type="ECO:0008006" key="3">
    <source>
        <dbReference type="Google" id="ProtNLM"/>
    </source>
</evidence>
<dbReference type="RefSeq" id="WP_413259806.1">
    <property type="nucleotide sequence ID" value="NZ_JBHFNS010000087.1"/>
</dbReference>
<organism evidence="1 2">
    <name type="scientific">Floridaenema fluviatile BLCC-F154</name>
    <dbReference type="NCBI Taxonomy" id="3153640"/>
    <lineage>
        <taxon>Bacteria</taxon>
        <taxon>Bacillati</taxon>
        <taxon>Cyanobacteriota</taxon>
        <taxon>Cyanophyceae</taxon>
        <taxon>Oscillatoriophycideae</taxon>
        <taxon>Aerosakkonematales</taxon>
        <taxon>Aerosakkonemataceae</taxon>
        <taxon>Floridanema</taxon>
        <taxon>Floridanema fluviatile</taxon>
    </lineage>
</organism>
<comment type="caution">
    <text evidence="1">The sequence shown here is derived from an EMBL/GenBank/DDBJ whole genome shotgun (WGS) entry which is preliminary data.</text>
</comment>
<gene>
    <name evidence="1" type="ORF">ACE1B6_24020</name>
</gene>